<dbReference type="Proteomes" id="UP001055172">
    <property type="component" value="Unassembled WGS sequence"/>
</dbReference>
<sequence length="81" mass="8660">MNDFPSSAGFYQEPRGAGDASIHSDIDSVIGGIGNGIVTHAPKEGFRLGYFDVSCLVINRMIGKYITFFNVLASSSKAKNT</sequence>
<organism evidence="2 3">
    <name type="scientific">Colletotrichum liriopes</name>
    <dbReference type="NCBI Taxonomy" id="708192"/>
    <lineage>
        <taxon>Eukaryota</taxon>
        <taxon>Fungi</taxon>
        <taxon>Dikarya</taxon>
        <taxon>Ascomycota</taxon>
        <taxon>Pezizomycotina</taxon>
        <taxon>Sordariomycetes</taxon>
        <taxon>Hypocreomycetidae</taxon>
        <taxon>Glomerellales</taxon>
        <taxon>Glomerellaceae</taxon>
        <taxon>Colletotrichum</taxon>
        <taxon>Colletotrichum spaethianum species complex</taxon>
    </lineage>
</organism>
<accession>A0AA37GQR2</accession>
<dbReference type="AlphaFoldDB" id="A0AA37GQR2"/>
<keyword evidence="3" id="KW-1185">Reference proteome</keyword>
<comment type="caution">
    <text evidence="2">The sequence shown here is derived from an EMBL/GenBank/DDBJ whole genome shotgun (WGS) entry which is preliminary data.</text>
</comment>
<name>A0AA37GQR2_9PEZI</name>
<feature type="region of interest" description="Disordered" evidence="1">
    <location>
        <begin position="1"/>
        <end position="22"/>
    </location>
</feature>
<reference evidence="2 3" key="1">
    <citation type="submission" date="2021-07" db="EMBL/GenBank/DDBJ databases">
        <title>Genome data of Colletotrichum spaethianum.</title>
        <authorList>
            <person name="Utami Y.D."/>
            <person name="Hiruma K."/>
        </authorList>
    </citation>
    <scope>NUCLEOTIDE SEQUENCE [LARGE SCALE GENOMIC DNA]</scope>
    <source>
        <strain evidence="2 3">MAFF 242679</strain>
    </source>
</reference>
<evidence type="ECO:0000313" key="3">
    <source>
        <dbReference type="Proteomes" id="UP001055172"/>
    </source>
</evidence>
<dbReference type="EMBL" id="BPPX01000014">
    <property type="protein sequence ID" value="GJC84503.1"/>
    <property type="molecule type" value="Genomic_DNA"/>
</dbReference>
<proteinExistence type="predicted"/>
<protein>
    <submittedName>
        <fullName evidence="2">Uncharacterized protein</fullName>
    </submittedName>
</protein>
<evidence type="ECO:0000256" key="1">
    <source>
        <dbReference type="SAM" id="MobiDB-lite"/>
    </source>
</evidence>
<gene>
    <name evidence="2" type="ORF">ColLi_07341</name>
</gene>
<evidence type="ECO:0000313" key="2">
    <source>
        <dbReference type="EMBL" id="GJC84503.1"/>
    </source>
</evidence>